<proteinExistence type="predicted"/>
<dbReference type="Proteomes" id="UP001162060">
    <property type="component" value="Unassembled WGS sequence"/>
</dbReference>
<protein>
    <submittedName>
        <fullName evidence="1">Uncharacterized protein</fullName>
    </submittedName>
</protein>
<reference evidence="1" key="1">
    <citation type="submission" date="2024-01" db="EMBL/GenBank/DDBJ databases">
        <authorList>
            <person name="Webb A."/>
        </authorList>
    </citation>
    <scope>NUCLEOTIDE SEQUENCE</scope>
    <source>
        <strain evidence="1">Pm1</strain>
    </source>
</reference>
<accession>A0AAV1V945</accession>
<evidence type="ECO:0000313" key="1">
    <source>
        <dbReference type="EMBL" id="CAK7941953.1"/>
    </source>
</evidence>
<sequence length="44" mass="4791">MDCLLPAAGKRDVVDAPNEHLQVALAYKRIDCLPAAASDHECRL</sequence>
<comment type="caution">
    <text evidence="1">The sequence shown here is derived from an EMBL/GenBank/DDBJ whole genome shotgun (WGS) entry which is preliminary data.</text>
</comment>
<evidence type="ECO:0000313" key="2">
    <source>
        <dbReference type="Proteomes" id="UP001162060"/>
    </source>
</evidence>
<name>A0AAV1V945_9STRA</name>
<gene>
    <name evidence="1" type="ORF">PM001_LOCUS27103</name>
</gene>
<dbReference type="EMBL" id="CAKLBY020000267">
    <property type="protein sequence ID" value="CAK7941953.1"/>
    <property type="molecule type" value="Genomic_DNA"/>
</dbReference>
<organism evidence="1 2">
    <name type="scientific">Peronospora matthiolae</name>
    <dbReference type="NCBI Taxonomy" id="2874970"/>
    <lineage>
        <taxon>Eukaryota</taxon>
        <taxon>Sar</taxon>
        <taxon>Stramenopiles</taxon>
        <taxon>Oomycota</taxon>
        <taxon>Peronosporomycetes</taxon>
        <taxon>Peronosporales</taxon>
        <taxon>Peronosporaceae</taxon>
        <taxon>Peronospora</taxon>
    </lineage>
</organism>
<dbReference type="AlphaFoldDB" id="A0AAV1V945"/>